<organism evidence="1 2">
    <name type="scientific">Miscanthus lutarioriparius</name>
    <dbReference type="NCBI Taxonomy" id="422564"/>
    <lineage>
        <taxon>Eukaryota</taxon>
        <taxon>Viridiplantae</taxon>
        <taxon>Streptophyta</taxon>
        <taxon>Embryophyta</taxon>
        <taxon>Tracheophyta</taxon>
        <taxon>Spermatophyta</taxon>
        <taxon>Magnoliopsida</taxon>
        <taxon>Liliopsida</taxon>
        <taxon>Poales</taxon>
        <taxon>Poaceae</taxon>
        <taxon>PACMAD clade</taxon>
        <taxon>Panicoideae</taxon>
        <taxon>Andropogonodae</taxon>
        <taxon>Andropogoneae</taxon>
        <taxon>Saccharinae</taxon>
        <taxon>Miscanthus</taxon>
    </lineage>
</organism>
<evidence type="ECO:0000313" key="2">
    <source>
        <dbReference type="Proteomes" id="UP000604825"/>
    </source>
</evidence>
<accession>A0A811QJE4</accession>
<keyword evidence="2" id="KW-1185">Reference proteome</keyword>
<dbReference type="EMBL" id="CAJGYO010000010">
    <property type="protein sequence ID" value="CAD6256218.1"/>
    <property type="molecule type" value="Genomic_DNA"/>
</dbReference>
<proteinExistence type="predicted"/>
<dbReference type="AlphaFoldDB" id="A0A811QJE4"/>
<protein>
    <submittedName>
        <fullName evidence="1">Uncharacterized protein</fullName>
    </submittedName>
</protein>
<reference evidence="1" key="1">
    <citation type="submission" date="2020-10" db="EMBL/GenBank/DDBJ databases">
        <authorList>
            <person name="Han B."/>
            <person name="Lu T."/>
            <person name="Zhao Q."/>
            <person name="Huang X."/>
            <person name="Zhao Y."/>
        </authorList>
    </citation>
    <scope>NUCLEOTIDE SEQUENCE</scope>
</reference>
<sequence length="160" mass="18206">MAAANAMAGATTDNGGAVTIVKMVEMPVEFLRRVLSQDKDYRVPTLEDYTKEELAEAKDTICSVICSLQIAYDEFDEFRAWVRDVIDNNGCVMIHEDMLFSDPKEWQESVDEEWAEARQELKMDLTKPLGPHLYMLSTYLSLLYHYAAPILTLRALAIYG</sequence>
<comment type="caution">
    <text evidence="1">The sequence shown here is derived from an EMBL/GenBank/DDBJ whole genome shotgun (WGS) entry which is preliminary data.</text>
</comment>
<gene>
    <name evidence="1" type="ORF">NCGR_LOCUS39728</name>
</gene>
<dbReference type="Proteomes" id="UP000604825">
    <property type="component" value="Unassembled WGS sequence"/>
</dbReference>
<dbReference type="PANTHER" id="PTHR35166">
    <property type="entry name" value="OS05G0193700 PROTEIN-RELATED"/>
    <property type="match status" value="1"/>
</dbReference>
<name>A0A811QJE4_9POAL</name>
<dbReference type="PANTHER" id="PTHR35166:SF20">
    <property type="entry name" value="EXPRESSED PROTEIN"/>
    <property type="match status" value="1"/>
</dbReference>
<evidence type="ECO:0000313" key="1">
    <source>
        <dbReference type="EMBL" id="CAD6256218.1"/>
    </source>
</evidence>